<organism evidence="3 4">
    <name type="scientific">Pigmentiphaga litoralis</name>
    <dbReference type="NCBI Taxonomy" id="516702"/>
    <lineage>
        <taxon>Bacteria</taxon>
        <taxon>Pseudomonadati</taxon>
        <taxon>Pseudomonadota</taxon>
        <taxon>Betaproteobacteria</taxon>
        <taxon>Burkholderiales</taxon>
        <taxon>Alcaligenaceae</taxon>
        <taxon>Pigmentiphaga</taxon>
    </lineage>
</organism>
<dbReference type="RefSeq" id="WP_179590657.1">
    <property type="nucleotide sequence ID" value="NZ_JACBYR010000003.1"/>
</dbReference>
<dbReference type="Proteomes" id="UP000542125">
    <property type="component" value="Unassembled WGS sequence"/>
</dbReference>
<keyword evidence="3" id="KW-0675">Receptor</keyword>
<dbReference type="Gene3D" id="3.40.190.10">
    <property type="entry name" value="Periplasmic binding protein-like II"/>
    <property type="match status" value="1"/>
</dbReference>
<dbReference type="AlphaFoldDB" id="A0A7Y9IZN1"/>
<dbReference type="PANTHER" id="PTHR42928">
    <property type="entry name" value="TRICARBOXYLATE-BINDING PROTEIN"/>
    <property type="match status" value="1"/>
</dbReference>
<accession>A0A7Y9IZN1</accession>
<evidence type="ECO:0000256" key="2">
    <source>
        <dbReference type="SAM" id="SignalP"/>
    </source>
</evidence>
<evidence type="ECO:0000256" key="1">
    <source>
        <dbReference type="ARBA" id="ARBA00006987"/>
    </source>
</evidence>
<protein>
    <submittedName>
        <fullName evidence="3">Tripartite-type tricarboxylate transporter receptor subunit TctC</fullName>
    </submittedName>
</protein>
<dbReference type="InterPro" id="IPR042100">
    <property type="entry name" value="Bug_dom1"/>
</dbReference>
<dbReference type="CDD" id="cd13578">
    <property type="entry name" value="PBP2_Bug27"/>
    <property type="match status" value="1"/>
</dbReference>
<name>A0A7Y9IZN1_9BURK</name>
<dbReference type="Pfam" id="PF03401">
    <property type="entry name" value="TctC"/>
    <property type="match status" value="1"/>
</dbReference>
<feature type="chain" id="PRO_5031217351" evidence="2">
    <location>
        <begin position="29"/>
        <end position="333"/>
    </location>
</feature>
<dbReference type="SUPFAM" id="SSF53850">
    <property type="entry name" value="Periplasmic binding protein-like II"/>
    <property type="match status" value="1"/>
</dbReference>
<comment type="similarity">
    <text evidence="1">Belongs to the UPF0065 (bug) family.</text>
</comment>
<dbReference type="PANTHER" id="PTHR42928:SF5">
    <property type="entry name" value="BLR1237 PROTEIN"/>
    <property type="match status" value="1"/>
</dbReference>
<gene>
    <name evidence="3" type="ORF">FHW18_005347</name>
</gene>
<evidence type="ECO:0000313" key="3">
    <source>
        <dbReference type="EMBL" id="NYE86028.1"/>
    </source>
</evidence>
<keyword evidence="2" id="KW-0732">Signal</keyword>
<feature type="signal peptide" evidence="2">
    <location>
        <begin position="1"/>
        <end position="28"/>
    </location>
</feature>
<evidence type="ECO:0000313" key="4">
    <source>
        <dbReference type="Proteomes" id="UP000542125"/>
    </source>
</evidence>
<dbReference type="PIRSF" id="PIRSF017082">
    <property type="entry name" value="YflP"/>
    <property type="match status" value="1"/>
</dbReference>
<dbReference type="Gene3D" id="3.40.190.150">
    <property type="entry name" value="Bordetella uptake gene, domain 1"/>
    <property type="match status" value="1"/>
</dbReference>
<proteinExistence type="inferred from homology"/>
<dbReference type="EMBL" id="JACBYR010000003">
    <property type="protein sequence ID" value="NYE86028.1"/>
    <property type="molecule type" value="Genomic_DNA"/>
</dbReference>
<reference evidence="3 4" key="1">
    <citation type="submission" date="2020-07" db="EMBL/GenBank/DDBJ databases">
        <title>Genomic Encyclopedia of Type Strains, Phase IV (KMG-V): Genome sequencing to study the core and pangenomes of soil and plant-associated prokaryotes.</title>
        <authorList>
            <person name="Whitman W."/>
        </authorList>
    </citation>
    <scope>NUCLEOTIDE SEQUENCE [LARGE SCALE GENOMIC DNA]</scope>
    <source>
        <strain evidence="3 4">SAS40</strain>
    </source>
</reference>
<comment type="caution">
    <text evidence="3">The sequence shown here is derived from an EMBL/GenBank/DDBJ whole genome shotgun (WGS) entry which is preliminary data.</text>
</comment>
<sequence>MTTNTATVAGIALTAALTVLLAPAPARAQATAPQTFPVRPIQMVVPFAAGGAIDQMARAMGASLSRELGQQVVVENKPGAGGNIGAEQIAKAAPTGYAVLVGTSATHGVNPALFPRLPFDAVRDFTPVAHWGSVPNVLVVRASSDVRSVPDLIAQAQREPGKLTFGSAGNGTSLHLAGELFKQAANVDMTHVPYKGGAPAAVDLLGGNIAMMFDTVTVSLPNLKAGKTRALAVAAAQRHPALPDVPTFAELGYPSVVCATWAGMFVPAATPPAVVAALTAANRKALADPAVMEVMTNTGVQVNFMDSPAFGDYVRSEIALWGGIVKKGNIRAD</sequence>
<keyword evidence="4" id="KW-1185">Reference proteome</keyword>
<dbReference type="InterPro" id="IPR005064">
    <property type="entry name" value="BUG"/>
</dbReference>